<gene>
    <name evidence="2" type="ORF">FIV42_11345</name>
</gene>
<dbReference type="Pfam" id="PF01584">
    <property type="entry name" value="CheW"/>
    <property type="match status" value="1"/>
</dbReference>
<evidence type="ECO:0000313" key="3">
    <source>
        <dbReference type="Proteomes" id="UP000315995"/>
    </source>
</evidence>
<dbReference type="InterPro" id="IPR002545">
    <property type="entry name" value="CheW-lke_dom"/>
</dbReference>
<protein>
    <submittedName>
        <fullName evidence="2">Purine-binding chemotaxis protein CheW</fullName>
    </submittedName>
</protein>
<dbReference type="PROSITE" id="PS50851">
    <property type="entry name" value="CHEW"/>
    <property type="match status" value="1"/>
</dbReference>
<accession>A0A4Y6PSK3</accession>
<dbReference type="Gene3D" id="2.30.30.40">
    <property type="entry name" value="SH3 Domains"/>
    <property type="match status" value="1"/>
</dbReference>
<dbReference type="InterPro" id="IPR039315">
    <property type="entry name" value="CheW"/>
</dbReference>
<accession>A0A5B8Y3K5</accession>
<dbReference type="PANTHER" id="PTHR22617">
    <property type="entry name" value="CHEMOTAXIS SENSOR HISTIDINE KINASE-RELATED"/>
    <property type="match status" value="1"/>
</dbReference>
<dbReference type="AlphaFoldDB" id="A0A4Y6PSK3"/>
<dbReference type="GO" id="GO:0007165">
    <property type="term" value="P:signal transduction"/>
    <property type="evidence" value="ECO:0007669"/>
    <property type="project" value="InterPro"/>
</dbReference>
<dbReference type="RefSeq" id="WP_141197799.1">
    <property type="nucleotide sequence ID" value="NZ_CP041186.1"/>
</dbReference>
<reference evidence="2 3" key="1">
    <citation type="submission" date="2019-06" db="EMBL/GenBank/DDBJ databases">
        <title>Persicimonas caeni gen. nov., sp. nov., a predatory bacterium isolated from solar saltern.</title>
        <authorList>
            <person name="Wang S."/>
        </authorList>
    </citation>
    <scope>NUCLEOTIDE SEQUENCE [LARGE SCALE GENOMIC DNA]</scope>
    <source>
        <strain evidence="2 3">YN101</strain>
    </source>
</reference>
<dbReference type="GO" id="GO:0006935">
    <property type="term" value="P:chemotaxis"/>
    <property type="evidence" value="ECO:0007669"/>
    <property type="project" value="InterPro"/>
</dbReference>
<dbReference type="GO" id="GO:0005829">
    <property type="term" value="C:cytosol"/>
    <property type="evidence" value="ECO:0007669"/>
    <property type="project" value="TreeGrafter"/>
</dbReference>
<dbReference type="EMBL" id="CP041186">
    <property type="protein sequence ID" value="QDG51314.1"/>
    <property type="molecule type" value="Genomic_DNA"/>
</dbReference>
<feature type="domain" description="CheW-like" evidence="1">
    <location>
        <begin position="5"/>
        <end position="143"/>
    </location>
</feature>
<dbReference type="SUPFAM" id="SSF50341">
    <property type="entry name" value="CheW-like"/>
    <property type="match status" value="1"/>
</dbReference>
<dbReference type="OrthoDB" id="9790406at2"/>
<sequence length="143" mass="15819">MQNTTRQLCTFYLGRLFMGVEVTKVLEVIRSTELTPVPLAPDCVSGLINLRGQIVSALDLRRRLSLPDAKEGTDPVNIVLHREEGPVSMLVDDIGDVITLDDSRFESTPQTVLGNVRDVLEGVYKTDTELLLVIDPDRVVDVS</sequence>
<evidence type="ECO:0000313" key="2">
    <source>
        <dbReference type="EMBL" id="QDG51314.1"/>
    </source>
</evidence>
<name>A0A4Y6PSK3_PERCE</name>
<proteinExistence type="predicted"/>
<organism evidence="2 3">
    <name type="scientific">Persicimonas caeni</name>
    <dbReference type="NCBI Taxonomy" id="2292766"/>
    <lineage>
        <taxon>Bacteria</taxon>
        <taxon>Deltaproteobacteria</taxon>
        <taxon>Bradymonadales</taxon>
        <taxon>Bradymonadaceae</taxon>
        <taxon>Persicimonas</taxon>
    </lineage>
</organism>
<dbReference type="Proteomes" id="UP000315995">
    <property type="component" value="Chromosome"/>
</dbReference>
<dbReference type="PANTHER" id="PTHR22617:SF23">
    <property type="entry name" value="CHEMOTAXIS PROTEIN CHEW"/>
    <property type="match status" value="1"/>
</dbReference>
<dbReference type="InterPro" id="IPR036061">
    <property type="entry name" value="CheW-like_dom_sf"/>
</dbReference>
<keyword evidence="3" id="KW-1185">Reference proteome</keyword>
<dbReference type="Gene3D" id="2.40.50.180">
    <property type="entry name" value="CheA-289, Domain 4"/>
    <property type="match status" value="1"/>
</dbReference>
<dbReference type="SMART" id="SM00260">
    <property type="entry name" value="CheW"/>
    <property type="match status" value="1"/>
</dbReference>
<evidence type="ECO:0000259" key="1">
    <source>
        <dbReference type="PROSITE" id="PS50851"/>
    </source>
</evidence>